<accession>A0A1Z1V0Y0</accession>
<keyword evidence="1" id="KW-0812">Transmembrane</keyword>
<protein>
    <submittedName>
        <fullName evidence="2">Uncharacterized protein</fullName>
    </submittedName>
</protein>
<proteinExistence type="predicted"/>
<feature type="transmembrane region" description="Helical" evidence="1">
    <location>
        <begin position="56"/>
        <end position="74"/>
    </location>
</feature>
<feature type="transmembrane region" description="Helical" evidence="1">
    <location>
        <begin position="21"/>
        <end position="44"/>
    </location>
</feature>
<evidence type="ECO:0000313" key="2">
    <source>
        <dbReference type="EMBL" id="ARX60751.1"/>
    </source>
</evidence>
<dbReference type="AlphaFoldDB" id="A0A1Z1V0Y0"/>
<sequence length="92" mass="10687">MSFLRSINPFLYNLVISVRMVFGLQSFCICISSIILFALAYFFIQMIFITSHSADDISYVLLSIILTPFLLKYAQKFVVLFRHSHCLRLLNV</sequence>
<name>A0A1Z1V0Y0_STAEP</name>
<keyword evidence="1" id="KW-1133">Transmembrane helix</keyword>
<organism evidence="2">
    <name type="scientific">Staphylococcus epidermidis</name>
    <dbReference type="NCBI Taxonomy" id="1282"/>
    <lineage>
        <taxon>Bacteria</taxon>
        <taxon>Bacillati</taxon>
        <taxon>Bacillota</taxon>
        <taxon>Bacilli</taxon>
        <taxon>Bacillales</taxon>
        <taxon>Staphylococcaceae</taxon>
        <taxon>Staphylococcus</taxon>
    </lineage>
</organism>
<dbReference type="EMBL" id="MF062491">
    <property type="protein sequence ID" value="ARX60751.1"/>
    <property type="molecule type" value="Genomic_DNA"/>
</dbReference>
<keyword evidence="1" id="KW-0472">Membrane</keyword>
<reference evidence="2" key="1">
    <citation type="submission" date="2017-05" db="EMBL/GenBank/DDBJ databases">
        <title>Novel Multiresistance cfr-Encoding Plasmids in Linezolid-Resistant Methicillin-Resistant Staphylococcus epidermidis and Vancomycin-Resistant Enterococcus faecium (VRE): First Report of the Co-location of cfr and optrA in VRE.</title>
        <authorList>
            <person name="Lazaris A."/>
            <person name="Coleman D.C."/>
            <person name="Kearns A.M."/>
            <person name="Pichon B."/>
            <person name="Kinnevey P.M."/>
            <person name="Boyle B."/>
            <person name="Earls M.R."/>
            <person name="Connell B.O."/>
            <person name="Brennan G.I."/>
            <person name="Shore A.C."/>
        </authorList>
    </citation>
    <scope>NUCLEOTIDE SEQUENCE</scope>
    <source>
        <strain evidence="2">M13/0453</strain>
    </source>
</reference>
<evidence type="ECO:0000256" key="1">
    <source>
        <dbReference type="SAM" id="Phobius"/>
    </source>
</evidence>